<organism evidence="5 6">
    <name type="scientific">Protea cynaroides</name>
    <dbReference type="NCBI Taxonomy" id="273540"/>
    <lineage>
        <taxon>Eukaryota</taxon>
        <taxon>Viridiplantae</taxon>
        <taxon>Streptophyta</taxon>
        <taxon>Embryophyta</taxon>
        <taxon>Tracheophyta</taxon>
        <taxon>Spermatophyta</taxon>
        <taxon>Magnoliopsida</taxon>
        <taxon>Proteales</taxon>
        <taxon>Proteaceae</taxon>
        <taxon>Protea</taxon>
    </lineage>
</organism>
<dbReference type="Gene3D" id="4.10.280.10">
    <property type="entry name" value="Helix-loop-helix DNA-binding domain"/>
    <property type="match status" value="1"/>
</dbReference>
<name>A0A9Q0KAH9_9MAGN</name>
<dbReference type="InterPro" id="IPR036638">
    <property type="entry name" value="HLH_DNA-bd_sf"/>
</dbReference>
<dbReference type="GO" id="GO:0046983">
    <property type="term" value="F:protein dimerization activity"/>
    <property type="evidence" value="ECO:0007669"/>
    <property type="project" value="InterPro"/>
</dbReference>
<evidence type="ECO:0000256" key="1">
    <source>
        <dbReference type="ARBA" id="ARBA00023015"/>
    </source>
</evidence>
<dbReference type="SUPFAM" id="SSF47459">
    <property type="entry name" value="HLH, helix-loop-helix DNA-binding domain"/>
    <property type="match status" value="1"/>
</dbReference>
<dbReference type="PROSITE" id="PS50888">
    <property type="entry name" value="BHLH"/>
    <property type="match status" value="1"/>
</dbReference>
<dbReference type="OrthoDB" id="690068at2759"/>
<sequence length="348" mass="39018">MEMSSFRWLSDLGMEDPAFIHQCQMNSFDELTSQQMVAALGDDFHSSFSSESYSSYPTLNQTSSRTSMEERPTKQLKTNNSWNSCNTTADHISTPEASSSPPNILSFGGSASPTNQTHQFYGNLIATVKPKDEAMIFPQDSYRTQNLGSKTGQEIKRVLLPSNRSNSHSQDHIIAERKRREKLNQRFIALSAIVPGLKKMDKASVLGDAIKYMQHLQGRVKILEEQAMKKTTESVVVIKKSQISSDDESSSSGENFNSDDAALPEIEARVSEKNVLIRIHCEKQKGIIVKTLAEMEKLQLCVINTSAIPFGDTALDITLVAQMEDDFSMKVKDLVKHLYTTFRQFMLQ</sequence>
<proteinExistence type="predicted"/>
<dbReference type="EMBL" id="JAMYWD010000007">
    <property type="protein sequence ID" value="KAJ4966860.1"/>
    <property type="molecule type" value="Genomic_DNA"/>
</dbReference>
<feature type="domain" description="BHLH" evidence="4">
    <location>
        <begin position="167"/>
        <end position="216"/>
    </location>
</feature>
<evidence type="ECO:0000256" key="3">
    <source>
        <dbReference type="SAM" id="MobiDB-lite"/>
    </source>
</evidence>
<dbReference type="PANTHER" id="PTHR45959">
    <property type="entry name" value="BHLH TRANSCRIPTION FACTOR"/>
    <property type="match status" value="1"/>
</dbReference>
<feature type="region of interest" description="Disordered" evidence="3">
    <location>
        <begin position="48"/>
        <end position="111"/>
    </location>
</feature>
<accession>A0A9Q0KAH9</accession>
<evidence type="ECO:0000313" key="5">
    <source>
        <dbReference type="EMBL" id="KAJ4966860.1"/>
    </source>
</evidence>
<feature type="compositionally biased region" description="Polar residues" evidence="3">
    <location>
        <begin position="57"/>
        <end position="66"/>
    </location>
</feature>
<dbReference type="SMART" id="SM00353">
    <property type="entry name" value="HLH"/>
    <property type="match status" value="1"/>
</dbReference>
<dbReference type="Proteomes" id="UP001141806">
    <property type="component" value="Unassembled WGS sequence"/>
</dbReference>
<comment type="caution">
    <text evidence="5">The sequence shown here is derived from an EMBL/GenBank/DDBJ whole genome shotgun (WGS) entry which is preliminary data.</text>
</comment>
<dbReference type="InterPro" id="IPR011598">
    <property type="entry name" value="bHLH_dom"/>
</dbReference>
<gene>
    <name evidence="5" type="ORF">NE237_018709</name>
</gene>
<dbReference type="PANTHER" id="PTHR45959:SF2">
    <property type="entry name" value="BHLH TRANSCRIPTION FACTOR"/>
    <property type="match status" value="1"/>
</dbReference>
<dbReference type="InterPro" id="IPR052610">
    <property type="entry name" value="bHLH_transcription_regulator"/>
</dbReference>
<dbReference type="AlphaFoldDB" id="A0A9Q0KAH9"/>
<keyword evidence="2" id="KW-0804">Transcription</keyword>
<dbReference type="Pfam" id="PF00010">
    <property type="entry name" value="HLH"/>
    <property type="match status" value="1"/>
</dbReference>
<reference evidence="5" key="1">
    <citation type="journal article" date="2023" name="Plant J.">
        <title>The genome of the king protea, Protea cynaroides.</title>
        <authorList>
            <person name="Chang J."/>
            <person name="Duong T.A."/>
            <person name="Schoeman C."/>
            <person name="Ma X."/>
            <person name="Roodt D."/>
            <person name="Barker N."/>
            <person name="Li Z."/>
            <person name="Van de Peer Y."/>
            <person name="Mizrachi E."/>
        </authorList>
    </citation>
    <scope>NUCLEOTIDE SEQUENCE</scope>
    <source>
        <tissue evidence="5">Young leaves</tissue>
    </source>
</reference>
<keyword evidence="1" id="KW-0805">Transcription regulation</keyword>
<evidence type="ECO:0000256" key="2">
    <source>
        <dbReference type="ARBA" id="ARBA00023163"/>
    </source>
</evidence>
<protein>
    <recommendedName>
        <fullName evidence="4">BHLH domain-containing protein</fullName>
    </recommendedName>
</protein>
<feature type="compositionally biased region" description="Polar residues" evidence="3">
    <location>
        <begin position="75"/>
        <end position="111"/>
    </location>
</feature>
<dbReference type="CDD" id="cd11452">
    <property type="entry name" value="bHLH_AtNAI1_like"/>
    <property type="match status" value="1"/>
</dbReference>
<evidence type="ECO:0000313" key="6">
    <source>
        <dbReference type="Proteomes" id="UP001141806"/>
    </source>
</evidence>
<keyword evidence="6" id="KW-1185">Reference proteome</keyword>
<evidence type="ECO:0000259" key="4">
    <source>
        <dbReference type="PROSITE" id="PS50888"/>
    </source>
</evidence>